<sequence>MDQFEYLASPSISSGFTLSPTNTNSSKYQQEEEELLLEQDWIMLNEKSPFLSPSSFYSQNNNDSLEQDLPLIQELLNDVQHLEIEDNFEKDADEPLYKNNSLILTPEFLLSLNVFSQNMSWIANQVTFKCIQQSQATSNKIKSLGAIIKNQCKAISSLSYNNYLFEV</sequence>
<reference evidence="1" key="1">
    <citation type="submission" date="2020-01" db="EMBL/GenBank/DDBJ databases">
        <title>Development of genomics and gene disruption for Polysphondylium violaceum indicates a role for the polyketide synthase stlB in stalk morphogenesis.</title>
        <authorList>
            <person name="Narita B."/>
            <person name="Kawabe Y."/>
            <person name="Kin K."/>
            <person name="Saito T."/>
            <person name="Gibbs R."/>
            <person name="Kuspa A."/>
            <person name="Muzny D."/>
            <person name="Queller D."/>
            <person name="Richards S."/>
            <person name="Strassman J."/>
            <person name="Sucgang R."/>
            <person name="Worley K."/>
            <person name="Schaap P."/>
        </authorList>
    </citation>
    <scope>NUCLEOTIDE SEQUENCE</scope>
    <source>
        <strain evidence="1">QSvi11</strain>
    </source>
</reference>
<dbReference type="AlphaFoldDB" id="A0A8J4UUM3"/>
<evidence type="ECO:0000313" key="1">
    <source>
        <dbReference type="EMBL" id="KAF2075646.1"/>
    </source>
</evidence>
<protein>
    <submittedName>
        <fullName evidence="1">Uncharacterized protein</fullName>
    </submittedName>
</protein>
<accession>A0A8J4UUM3</accession>
<organism evidence="1 2">
    <name type="scientific">Polysphondylium violaceum</name>
    <dbReference type="NCBI Taxonomy" id="133409"/>
    <lineage>
        <taxon>Eukaryota</taxon>
        <taxon>Amoebozoa</taxon>
        <taxon>Evosea</taxon>
        <taxon>Eumycetozoa</taxon>
        <taxon>Dictyostelia</taxon>
        <taxon>Dictyosteliales</taxon>
        <taxon>Dictyosteliaceae</taxon>
        <taxon>Polysphondylium</taxon>
    </lineage>
</organism>
<comment type="caution">
    <text evidence="1">The sequence shown here is derived from an EMBL/GenBank/DDBJ whole genome shotgun (WGS) entry which is preliminary data.</text>
</comment>
<name>A0A8J4UUM3_9MYCE</name>
<dbReference type="Proteomes" id="UP000695562">
    <property type="component" value="Unassembled WGS sequence"/>
</dbReference>
<keyword evidence="2" id="KW-1185">Reference proteome</keyword>
<dbReference type="EMBL" id="AJWJ01000091">
    <property type="protein sequence ID" value="KAF2075646.1"/>
    <property type="molecule type" value="Genomic_DNA"/>
</dbReference>
<proteinExistence type="predicted"/>
<evidence type="ECO:0000313" key="2">
    <source>
        <dbReference type="Proteomes" id="UP000695562"/>
    </source>
</evidence>
<gene>
    <name evidence="1" type="ORF">CYY_003069</name>
</gene>